<evidence type="ECO:0000259" key="4">
    <source>
        <dbReference type="Pfam" id="PF14075"/>
    </source>
</evidence>
<dbReference type="Pfam" id="PF14075">
    <property type="entry name" value="UBN_AB"/>
    <property type="match status" value="1"/>
</dbReference>
<feature type="region of interest" description="Disordered" evidence="2">
    <location>
        <begin position="89"/>
        <end position="121"/>
    </location>
</feature>
<feature type="region of interest" description="Disordered" evidence="2">
    <location>
        <begin position="47"/>
        <end position="68"/>
    </location>
</feature>
<accession>A0ABR2VX19</accession>
<feature type="compositionally biased region" description="Polar residues" evidence="2">
    <location>
        <begin position="204"/>
        <end position="215"/>
    </location>
</feature>
<feature type="compositionally biased region" description="Polar residues" evidence="2">
    <location>
        <begin position="473"/>
        <end position="487"/>
    </location>
</feature>
<feature type="compositionally biased region" description="Basic and acidic residues" evidence="2">
    <location>
        <begin position="758"/>
        <end position="787"/>
    </location>
</feature>
<keyword evidence="6" id="KW-1185">Reference proteome</keyword>
<feature type="compositionally biased region" description="Polar residues" evidence="2">
    <location>
        <begin position="668"/>
        <end position="679"/>
    </location>
</feature>
<comment type="caution">
    <text evidence="5">The sequence shown here is derived from an EMBL/GenBank/DDBJ whole genome shotgun (WGS) entry which is preliminary data.</text>
</comment>
<feature type="region of interest" description="Disordered" evidence="2">
    <location>
        <begin position="694"/>
        <end position="726"/>
    </location>
</feature>
<keyword evidence="1" id="KW-0597">Phosphoprotein</keyword>
<feature type="region of interest" description="Disordered" evidence="2">
    <location>
        <begin position="197"/>
        <end position="326"/>
    </location>
</feature>
<feature type="region of interest" description="Disordered" evidence="2">
    <location>
        <begin position="435"/>
        <end position="494"/>
    </location>
</feature>
<evidence type="ECO:0000256" key="1">
    <source>
        <dbReference type="ARBA" id="ARBA00022553"/>
    </source>
</evidence>
<dbReference type="Proteomes" id="UP001479436">
    <property type="component" value="Unassembled WGS sequence"/>
</dbReference>
<proteinExistence type="predicted"/>
<protein>
    <recommendedName>
        <fullName evidence="7">Ubinuclein middle domain-containing protein</fullName>
    </recommendedName>
</protein>
<dbReference type="Pfam" id="PF08729">
    <property type="entry name" value="HUN"/>
    <property type="match status" value="1"/>
</dbReference>
<feature type="compositionally biased region" description="Low complexity" evidence="2">
    <location>
        <begin position="792"/>
        <end position="814"/>
    </location>
</feature>
<dbReference type="InterPro" id="IPR026947">
    <property type="entry name" value="UBN_middle_dom"/>
</dbReference>
<evidence type="ECO:0000256" key="2">
    <source>
        <dbReference type="SAM" id="MobiDB-lite"/>
    </source>
</evidence>
<feature type="region of interest" description="Disordered" evidence="2">
    <location>
        <begin position="646"/>
        <end position="679"/>
    </location>
</feature>
<sequence>MLSIMSNPDAAPLTEAPKNLSTIRIEVSLKDTPIVSYAELYKHAKEKVDTKHTQAEKGSRHSNDGALDSYEFGKDPFFDKILANAARYGDDDEGEEFEEGDTKPDEEKESETEEVPTKRRRRRRFEVEDYDVNDPFIDDSELFISGLGLTKPKQDGFFVYKGPLEMQSIYDDITLQYINKGNPNIPFYLINSGLRRKPKKNKTSSKLNTLSISDTESSKKDGQSKEKTHIKKYSNEERITQSAELKKRPWLDEESSMESFIDTPIKSGSKKTSENPKSKHSSEHKSYREDRVKSKTYKDEKSSKHHKYSHDKKKKKSGSLPPLPPSVATLMTELKEATGKESFENKAKFPPALRPILTRIANAYMLATGVTAPDEDLISHLTSILPYNKFTLKKLSTKIMLQERLRVRETQFEEFFTGFGEKVKAQMKLLVEQHEEMRKRGEEGDENGEFSMDRSAEPNENTPVKKEPEEYLTPNSKLDQSMNTPNSIAEDGGLVSSEDKLKKFRWNEDLRHGLYQVMKCEMDITNLKNELLELEGHSVKPLSETNQRRAVYQKILIFFEPGWTTSYEISREYSLYKRRIDKRLSKEVSREDTQSQKKTLTTESRLHESKHPSSPGKKRPSSSNGGKYDSRSKVYKILSEMGPSFLSDTDSSDDDVVHSAPSKKSSHSRGYSQKHSNTASTVIDYDDITSTDDDDISASNTDSSISSSSISSGSRRRLSSMKKKKLTATESLVNYKKSKEEKAVDSMIAKRKRQKKRQQMEKLEQQKQHESKGKEQNRVKESKEASLIRKFSLNPESNSIISNNPNSNEPSRPLISSTGNRSTTPSSSVMDLRNLIV</sequence>
<dbReference type="EMBL" id="JASJQH010007463">
    <property type="protein sequence ID" value="KAK9708716.1"/>
    <property type="molecule type" value="Genomic_DNA"/>
</dbReference>
<feature type="compositionally biased region" description="Basic and acidic residues" evidence="2">
    <location>
        <begin position="216"/>
        <end position="251"/>
    </location>
</feature>
<organism evidence="5 6">
    <name type="scientific">Basidiobolus ranarum</name>
    <dbReference type="NCBI Taxonomy" id="34480"/>
    <lineage>
        <taxon>Eukaryota</taxon>
        <taxon>Fungi</taxon>
        <taxon>Fungi incertae sedis</taxon>
        <taxon>Zoopagomycota</taxon>
        <taxon>Entomophthoromycotina</taxon>
        <taxon>Basidiobolomycetes</taxon>
        <taxon>Basidiobolales</taxon>
        <taxon>Basidiobolaceae</taxon>
        <taxon>Basidiobolus</taxon>
    </lineage>
</organism>
<feature type="compositionally biased region" description="Polar residues" evidence="2">
    <location>
        <begin position="815"/>
        <end position="829"/>
    </location>
</feature>
<feature type="compositionally biased region" description="Low complexity" evidence="2">
    <location>
        <begin position="697"/>
        <end position="713"/>
    </location>
</feature>
<feature type="region of interest" description="Disordered" evidence="2">
    <location>
        <begin position="738"/>
        <end position="837"/>
    </location>
</feature>
<feature type="compositionally biased region" description="Basic and acidic residues" evidence="2">
    <location>
        <begin position="451"/>
        <end position="469"/>
    </location>
</feature>
<feature type="compositionally biased region" description="Basic and acidic residues" evidence="2">
    <location>
        <begin position="585"/>
        <end position="595"/>
    </location>
</feature>
<reference evidence="5 6" key="1">
    <citation type="submission" date="2023-04" db="EMBL/GenBank/DDBJ databases">
        <title>Genome of Basidiobolus ranarum AG-B5.</title>
        <authorList>
            <person name="Stajich J.E."/>
            <person name="Carter-House D."/>
            <person name="Gryganskyi A."/>
        </authorList>
    </citation>
    <scope>NUCLEOTIDE SEQUENCE [LARGE SCALE GENOMIC DNA]</scope>
    <source>
        <strain evidence="5 6">AG-B5</strain>
    </source>
</reference>
<feature type="compositionally biased region" description="Basic residues" evidence="2">
    <location>
        <begin position="714"/>
        <end position="726"/>
    </location>
</feature>
<feature type="compositionally biased region" description="Basic and acidic residues" evidence="2">
    <location>
        <begin position="271"/>
        <end position="302"/>
    </location>
</feature>
<feature type="domain" description="Ubinuclein middle" evidence="4">
    <location>
        <begin position="322"/>
        <end position="571"/>
    </location>
</feature>
<feature type="compositionally biased region" description="Basic and acidic residues" evidence="2">
    <location>
        <begin position="47"/>
        <end position="63"/>
    </location>
</feature>
<feature type="compositionally biased region" description="Acidic residues" evidence="2">
    <location>
        <begin position="90"/>
        <end position="99"/>
    </location>
</feature>
<evidence type="ECO:0000313" key="6">
    <source>
        <dbReference type="Proteomes" id="UP001479436"/>
    </source>
</evidence>
<evidence type="ECO:0000259" key="3">
    <source>
        <dbReference type="Pfam" id="PF08729"/>
    </source>
</evidence>
<feature type="compositionally biased region" description="Basic residues" evidence="2">
    <location>
        <begin position="303"/>
        <end position="317"/>
    </location>
</feature>
<dbReference type="InterPro" id="IPR014840">
    <property type="entry name" value="HRD"/>
</dbReference>
<evidence type="ECO:0000313" key="5">
    <source>
        <dbReference type="EMBL" id="KAK9708716.1"/>
    </source>
</evidence>
<evidence type="ECO:0008006" key="7">
    <source>
        <dbReference type="Google" id="ProtNLM"/>
    </source>
</evidence>
<gene>
    <name evidence="5" type="ORF">K7432_009476</name>
</gene>
<feature type="region of interest" description="Disordered" evidence="2">
    <location>
        <begin position="585"/>
        <end position="629"/>
    </location>
</feature>
<name>A0ABR2VX19_9FUNG</name>
<feature type="domain" description="Hpc2-related" evidence="3">
    <location>
        <begin position="121"/>
        <end position="165"/>
    </location>
</feature>